<dbReference type="InterPro" id="IPR039360">
    <property type="entry name" value="Ras_GTPase"/>
</dbReference>
<dbReference type="SMART" id="SM00239">
    <property type="entry name" value="C2"/>
    <property type="match status" value="1"/>
</dbReference>
<evidence type="ECO:0000256" key="2">
    <source>
        <dbReference type="SAM" id="Coils"/>
    </source>
</evidence>
<dbReference type="Pfam" id="PF25321">
    <property type="entry name" value="PH_RASGAP"/>
    <property type="match status" value="1"/>
</dbReference>
<feature type="compositionally biased region" description="Basic and acidic residues" evidence="3">
    <location>
        <begin position="724"/>
        <end position="748"/>
    </location>
</feature>
<dbReference type="GO" id="GO:0005096">
    <property type="term" value="F:GTPase activator activity"/>
    <property type="evidence" value="ECO:0007669"/>
    <property type="project" value="UniProtKB-KW"/>
</dbReference>
<dbReference type="CDD" id="cd05136">
    <property type="entry name" value="RasGAP_DAB2IP"/>
    <property type="match status" value="1"/>
</dbReference>
<dbReference type="Pfam" id="PF12004">
    <property type="entry name" value="DAB2P_C"/>
    <property type="match status" value="1"/>
</dbReference>
<feature type="compositionally biased region" description="Basic and acidic residues" evidence="3">
    <location>
        <begin position="648"/>
        <end position="660"/>
    </location>
</feature>
<keyword evidence="7" id="KW-1185">Reference proteome</keyword>
<dbReference type="InterPro" id="IPR057606">
    <property type="entry name" value="SynGAP1-like_PH"/>
</dbReference>
<feature type="domain" description="C2" evidence="4">
    <location>
        <begin position="140"/>
        <end position="259"/>
    </location>
</feature>
<dbReference type="SUPFAM" id="SSF50729">
    <property type="entry name" value="PH domain-like"/>
    <property type="match status" value="1"/>
</dbReference>
<protein>
    <submittedName>
        <fullName evidence="6">Disabled homolog 2-interacting -like isoform X5</fullName>
    </submittedName>
</protein>
<feature type="compositionally biased region" description="Basic and acidic residues" evidence="3">
    <location>
        <begin position="819"/>
        <end position="851"/>
    </location>
</feature>
<gene>
    <name evidence="6" type="ORF">PACLA_8A023657</name>
</gene>
<dbReference type="Gene3D" id="1.10.506.10">
    <property type="entry name" value="GTPase Activation - p120gap, domain 1"/>
    <property type="match status" value="2"/>
</dbReference>
<feature type="region of interest" description="Disordered" evidence="3">
    <location>
        <begin position="679"/>
        <end position="780"/>
    </location>
</feature>
<dbReference type="InterPro" id="IPR035892">
    <property type="entry name" value="C2_domain_sf"/>
</dbReference>
<feature type="region of interest" description="Disordered" evidence="3">
    <location>
        <begin position="921"/>
        <end position="960"/>
    </location>
</feature>
<evidence type="ECO:0000313" key="6">
    <source>
        <dbReference type="EMBL" id="CAB3993363.1"/>
    </source>
</evidence>
<dbReference type="PANTHER" id="PTHR10194:SF60">
    <property type="entry name" value="RAS GTPASE-ACTIVATING PROTEIN RASKOL"/>
    <property type="match status" value="1"/>
</dbReference>
<dbReference type="PROSITE" id="PS50004">
    <property type="entry name" value="C2"/>
    <property type="match status" value="1"/>
</dbReference>
<evidence type="ECO:0000313" key="7">
    <source>
        <dbReference type="Proteomes" id="UP001152795"/>
    </source>
</evidence>
<keyword evidence="2" id="KW-0175">Coiled coil</keyword>
<dbReference type="SMART" id="SM00323">
    <property type="entry name" value="RasGAP"/>
    <property type="match status" value="1"/>
</dbReference>
<keyword evidence="1" id="KW-0343">GTPase activation</keyword>
<sequence length="1129" mass="128097">SDPVRKWASLGDLINAPERSTSPVSIFRRRLSSGLGNLLALGRLEKVIEERNKKAPKRWKLNHRAEKPKAGLFNAQNSGFSSLQQESAAITDSVDLAVDGKVEVRAVHPSVIGHQYCFVISNSLETKYFSCRSGEEMSKWIVSVKKALDPSRDLECRTDISLSLWIVEAKGLTNKKRYFCELLLDNVVYAKSSGKPQKNDSLFWGEQFVFEDLPELSMVQINVHKDYDKKKKKDKSSLIGTIDIPTNSLALGQEMETWYTISPTSTGNNEGASLRIRAKYQRNLILPLGIYNELLEFLKNNYSSLCHFLEPVLSAKAKDEIAKILVRILQSCGKAKEFLIDLVTTEMEKSGDENLLFRGNSFATKAMDYYMKMVGEEYLEQTLGELVKSVYEFDESCEVDPSKVSSSQLEPNQENIKAFIQKAWSRIVCSEEDFPRELVDVFSEVRDAFPYALSKASCLKLISGTVFLRFLVPAILSPSLFGLAQEYPDESTCRTLTLIAKVIQNLANGLRFDQSKEGYLEFMNYFIDDEKRNMREFLKNISTKDEVNEPDYNGCVDLGKELSAMQSALNEQIDKLDKEALSQLSPLQFVLETLNDACQNPDAVGVFNPNSLILSKHTLSANLYKKLATKTPTDPKLDHSKKASALRTKPEFHDAELSDGREDATRNIIIKETKKRNQRYYDMRSGSGLSRDSSEYSSESPRSRHGQSTNSNTPHSAKRKTYARKPDVRKTDVRKTDTRNRPRTDIEVRSPLPTSNREFPTSDLGEEDFLSSGEGNAGLIPPLQKLTVRYVDPTSSAKSSGSSGGSKWTGSDYGSLPRNFERLQEDNEIERDYVETNTHEQKLVEESRRTPVSEPEDSVFARPRDYRNKHHHSRSLEDIISVHSDPESTRAPARPRPRSFVSRDAETVIGYESKSLNVEKDWNPARNAPGSPLLRRIDKFKRQSVSSSSSGGSLGAKTNSREMLERDGRSYGHHQSKEQTTLQANTLTDNDDHVFSKSTQPTPADVSDLRRELEDTKLRLSEKQRELNEERATMRRRQVEIEEKLRREQDLKDKELRAVYEQLSNAEQQLRDQQTDIQGTLKAKNVIIQAQEQRIKSLNTDYNKLLEALNQLQKTPSVKNMNIRITDNL</sequence>
<dbReference type="EMBL" id="CACRXK020002245">
    <property type="protein sequence ID" value="CAB3993363.1"/>
    <property type="molecule type" value="Genomic_DNA"/>
</dbReference>
<proteinExistence type="predicted"/>
<dbReference type="PANTHER" id="PTHR10194">
    <property type="entry name" value="RAS GTPASE-ACTIVATING PROTEINS"/>
    <property type="match status" value="1"/>
</dbReference>
<feature type="compositionally biased region" description="Low complexity" evidence="3">
    <location>
        <begin position="684"/>
        <end position="700"/>
    </location>
</feature>
<dbReference type="Pfam" id="PF00168">
    <property type="entry name" value="C2"/>
    <property type="match status" value="1"/>
</dbReference>
<dbReference type="Pfam" id="PF00616">
    <property type="entry name" value="RasGAP"/>
    <property type="match status" value="1"/>
</dbReference>
<evidence type="ECO:0000256" key="3">
    <source>
        <dbReference type="SAM" id="MobiDB-lite"/>
    </source>
</evidence>
<reference evidence="6" key="1">
    <citation type="submission" date="2020-04" db="EMBL/GenBank/DDBJ databases">
        <authorList>
            <person name="Alioto T."/>
            <person name="Alioto T."/>
            <person name="Gomez Garrido J."/>
        </authorList>
    </citation>
    <scope>NUCLEOTIDE SEQUENCE</scope>
    <source>
        <strain evidence="6">A484AB</strain>
    </source>
</reference>
<dbReference type="InterPro" id="IPR021887">
    <property type="entry name" value="DAB2P_C"/>
</dbReference>
<evidence type="ECO:0000259" key="4">
    <source>
        <dbReference type="PROSITE" id="PS50004"/>
    </source>
</evidence>
<feature type="coiled-coil region" evidence="2">
    <location>
        <begin position="1006"/>
        <end position="1115"/>
    </location>
</feature>
<feature type="compositionally biased region" description="Polar residues" evidence="3">
    <location>
        <begin position="706"/>
        <end position="715"/>
    </location>
</feature>
<dbReference type="Proteomes" id="UP001152795">
    <property type="component" value="Unassembled WGS sequence"/>
</dbReference>
<dbReference type="OrthoDB" id="5572587at2759"/>
<dbReference type="InterPro" id="IPR001936">
    <property type="entry name" value="RasGAP_dom"/>
</dbReference>
<evidence type="ECO:0000259" key="5">
    <source>
        <dbReference type="PROSITE" id="PS50018"/>
    </source>
</evidence>
<dbReference type="SUPFAM" id="SSF48350">
    <property type="entry name" value="GTPase activation domain, GAP"/>
    <property type="match status" value="1"/>
</dbReference>
<dbReference type="InterPro" id="IPR000008">
    <property type="entry name" value="C2_dom"/>
</dbReference>
<feature type="region of interest" description="Disordered" evidence="3">
    <location>
        <begin position="630"/>
        <end position="660"/>
    </location>
</feature>
<accession>A0A6S7GNW2</accession>
<name>A0A6S7GNW2_PARCT</name>
<organism evidence="6 7">
    <name type="scientific">Paramuricea clavata</name>
    <name type="common">Red gorgonian</name>
    <name type="synonym">Violescent sea-whip</name>
    <dbReference type="NCBI Taxonomy" id="317549"/>
    <lineage>
        <taxon>Eukaryota</taxon>
        <taxon>Metazoa</taxon>
        <taxon>Cnidaria</taxon>
        <taxon>Anthozoa</taxon>
        <taxon>Octocorallia</taxon>
        <taxon>Malacalcyonacea</taxon>
        <taxon>Plexauridae</taxon>
        <taxon>Paramuricea</taxon>
    </lineage>
</organism>
<feature type="compositionally biased region" description="Low complexity" evidence="3">
    <location>
        <begin position="794"/>
        <end position="811"/>
    </location>
</feature>
<evidence type="ECO:0000256" key="1">
    <source>
        <dbReference type="ARBA" id="ARBA00022468"/>
    </source>
</evidence>
<feature type="region of interest" description="Disordered" evidence="3">
    <location>
        <begin position="793"/>
        <end position="878"/>
    </location>
</feature>
<dbReference type="Gene3D" id="2.60.40.150">
    <property type="entry name" value="C2 domain"/>
    <property type="match status" value="1"/>
</dbReference>
<dbReference type="AlphaFoldDB" id="A0A6S7GNW2"/>
<dbReference type="InterPro" id="IPR008936">
    <property type="entry name" value="Rho_GTPase_activation_prot"/>
</dbReference>
<feature type="non-terminal residue" evidence="6">
    <location>
        <position position="1129"/>
    </location>
</feature>
<comment type="caution">
    <text evidence="6">The sequence shown here is derived from an EMBL/GenBank/DDBJ whole genome shotgun (WGS) entry which is preliminary data.</text>
</comment>
<dbReference type="PROSITE" id="PS50018">
    <property type="entry name" value="RAS_GTPASE_ACTIV_2"/>
    <property type="match status" value="1"/>
</dbReference>
<dbReference type="SUPFAM" id="SSF49562">
    <property type="entry name" value="C2 domain (Calcium/lipid-binding domain, CaLB)"/>
    <property type="match status" value="1"/>
</dbReference>
<feature type="domain" description="Ras-GAP" evidence="5">
    <location>
        <begin position="317"/>
        <end position="508"/>
    </location>
</feature>